<dbReference type="Pfam" id="PF04084">
    <property type="entry name" value="RecA-like_ORC2"/>
    <property type="match status" value="1"/>
</dbReference>
<feature type="signal peptide" evidence="7">
    <location>
        <begin position="1"/>
        <end position="18"/>
    </location>
</feature>
<evidence type="ECO:0000256" key="5">
    <source>
        <dbReference type="RuleBase" id="RU368084"/>
    </source>
</evidence>
<dbReference type="PANTHER" id="PTHR14052">
    <property type="entry name" value="ORIGIN RECOGNITION COMPLEX SUBUNIT 2"/>
    <property type="match status" value="1"/>
</dbReference>
<dbReference type="AlphaFoldDB" id="A0AA38USA3"/>
<feature type="region of interest" description="Disordered" evidence="6">
    <location>
        <begin position="164"/>
        <end position="203"/>
    </location>
</feature>
<organism evidence="10 11">
    <name type="scientific">Lentinula detonsa</name>
    <dbReference type="NCBI Taxonomy" id="2804962"/>
    <lineage>
        <taxon>Eukaryota</taxon>
        <taxon>Fungi</taxon>
        <taxon>Dikarya</taxon>
        <taxon>Basidiomycota</taxon>
        <taxon>Agaricomycotina</taxon>
        <taxon>Agaricomycetes</taxon>
        <taxon>Agaricomycetidae</taxon>
        <taxon>Agaricales</taxon>
        <taxon>Marasmiineae</taxon>
        <taxon>Omphalotaceae</taxon>
        <taxon>Lentinula</taxon>
    </lineage>
</organism>
<dbReference type="InterPro" id="IPR056773">
    <property type="entry name" value="WHD_ORC2"/>
</dbReference>
<feature type="domain" description="Origin recognition complex subunit 2 winged-helix" evidence="9">
    <location>
        <begin position="517"/>
        <end position="576"/>
    </location>
</feature>
<evidence type="ECO:0000256" key="7">
    <source>
        <dbReference type="SAM" id="SignalP"/>
    </source>
</evidence>
<feature type="chain" id="PRO_5041438811" description="Origin recognition complex subunit 2" evidence="7">
    <location>
        <begin position="19"/>
        <end position="589"/>
    </location>
</feature>
<dbReference type="InterPro" id="IPR007220">
    <property type="entry name" value="ORC2"/>
</dbReference>
<dbReference type="GO" id="GO:0006260">
    <property type="term" value="P:DNA replication"/>
    <property type="evidence" value="ECO:0007669"/>
    <property type="project" value="UniProtKB-UniRule"/>
</dbReference>
<sequence>MRFLSALTAAASVALVSAQEAARFGIVNVTPTGLLSANESITIKYNSTLAQYQPLYVDFYLEGEFSNGNAAPNLLISRNTYDANQTILIQNATVPNLDLLGNVTYGLWAWVTYNQDGLTEIGGISSSSIEPLLETKTKTISCKDRLDARAVHVTSSFSTIMSDSESVASDSTSGSSSENETSNAPPTPSASKRRRQQRVAQQPGEMIVQTAFDAYFKHMASRAQTSTNIYSSLIPPLSAEEYADASSSFGPQKIQSELLVSQTSRASLFQRLLLELQEGFNIICYGYGSKRTLLNDFAIESCSYVGNVVVVNAFQPHFGLKDLLSCIEKIPGVDSLTLPSSSVENQSRRICDFFARPSSKQHLYLIIHNIDSPALRLSKAQTCLSMLALNPKIHIVASVDHINASLLWSSSEQSTRKDAQEVGVLAGRGFSWLWHDMTTLIPYDFELSHADRSSISGVSGSLRKRDAIQNGISTISETAALHVLASVTAKAKKLFTLMAERQLETIVAATSSGPVDDLQQYAIGYDTLYQAARTDFIATNDTALRALLGEFRDHDLVVGAQQGSSGEILWIPMRKERLAKLLSTLKTSE</sequence>
<proteinExistence type="inferred from homology"/>
<evidence type="ECO:0000259" key="8">
    <source>
        <dbReference type="Pfam" id="PF04084"/>
    </source>
</evidence>
<comment type="caution">
    <text evidence="10">The sequence shown here is derived from an EMBL/GenBank/DDBJ whole genome shotgun (WGS) entry which is preliminary data.</text>
</comment>
<comment type="similarity">
    <text evidence="2 5">Belongs to the ORC2 family.</text>
</comment>
<keyword evidence="3 5" id="KW-0235">DNA replication</keyword>
<keyword evidence="4 5" id="KW-0539">Nucleus</keyword>
<dbReference type="InterPro" id="IPR056772">
    <property type="entry name" value="RecA-like_ORC2"/>
</dbReference>
<name>A0AA38USA3_9AGAR</name>
<dbReference type="EMBL" id="MU802005">
    <property type="protein sequence ID" value="KAJ3983934.1"/>
    <property type="molecule type" value="Genomic_DNA"/>
</dbReference>
<evidence type="ECO:0000256" key="2">
    <source>
        <dbReference type="ARBA" id="ARBA00007421"/>
    </source>
</evidence>
<dbReference type="Pfam" id="PF24882">
    <property type="entry name" value="WHD_ORC2"/>
    <property type="match status" value="1"/>
</dbReference>
<feature type="domain" description="Origin recognition complex subunit 2 RecA-like" evidence="8">
    <location>
        <begin position="263"/>
        <end position="437"/>
    </location>
</feature>
<evidence type="ECO:0000313" key="10">
    <source>
        <dbReference type="EMBL" id="KAJ3983934.1"/>
    </source>
</evidence>
<comment type="function">
    <text evidence="5">Component of the origin recognition complex (ORC) that binds origins of replication. DNA-binding is ATP-dependent. ORC is required to assemble the pre-replication complex necessary to initiate DNA replication.</text>
</comment>
<dbReference type="PANTHER" id="PTHR14052:SF0">
    <property type="entry name" value="ORIGIN RECOGNITION COMPLEX SUBUNIT 2"/>
    <property type="match status" value="1"/>
</dbReference>
<evidence type="ECO:0000256" key="3">
    <source>
        <dbReference type="ARBA" id="ARBA00022705"/>
    </source>
</evidence>
<evidence type="ECO:0000313" key="11">
    <source>
        <dbReference type="Proteomes" id="UP001163850"/>
    </source>
</evidence>
<dbReference type="Proteomes" id="UP001163850">
    <property type="component" value="Unassembled WGS sequence"/>
</dbReference>
<comment type="subcellular location">
    <subcellularLocation>
        <location evidence="1 5">Nucleus</location>
    </subcellularLocation>
</comment>
<protein>
    <recommendedName>
        <fullName evidence="5">Origin recognition complex subunit 2</fullName>
    </recommendedName>
</protein>
<evidence type="ECO:0000259" key="9">
    <source>
        <dbReference type="Pfam" id="PF24882"/>
    </source>
</evidence>
<accession>A0AA38USA3</accession>
<evidence type="ECO:0000256" key="6">
    <source>
        <dbReference type="SAM" id="MobiDB-lite"/>
    </source>
</evidence>
<keyword evidence="7" id="KW-0732">Signal</keyword>
<evidence type="ECO:0000256" key="4">
    <source>
        <dbReference type="ARBA" id="ARBA00023242"/>
    </source>
</evidence>
<dbReference type="GO" id="GO:0005664">
    <property type="term" value="C:nuclear origin of replication recognition complex"/>
    <property type="evidence" value="ECO:0007669"/>
    <property type="project" value="UniProtKB-UniRule"/>
</dbReference>
<dbReference type="GO" id="GO:0003688">
    <property type="term" value="F:DNA replication origin binding"/>
    <property type="evidence" value="ECO:0007669"/>
    <property type="project" value="UniProtKB-UniRule"/>
</dbReference>
<gene>
    <name evidence="10" type="ORF">F5890DRAFT_1474970</name>
</gene>
<feature type="compositionally biased region" description="Low complexity" evidence="6">
    <location>
        <begin position="164"/>
        <end position="184"/>
    </location>
</feature>
<comment type="subunit">
    <text evidence="5">Component of the origin recognition complex (ORC).</text>
</comment>
<evidence type="ECO:0000256" key="1">
    <source>
        <dbReference type="ARBA" id="ARBA00004123"/>
    </source>
</evidence>
<reference evidence="10" key="1">
    <citation type="submission" date="2022-08" db="EMBL/GenBank/DDBJ databases">
        <authorList>
            <consortium name="DOE Joint Genome Institute"/>
            <person name="Min B."/>
            <person name="Riley R."/>
            <person name="Sierra-Patev S."/>
            <person name="Naranjo-Ortiz M."/>
            <person name="Looney B."/>
            <person name="Konkel Z."/>
            <person name="Slot J.C."/>
            <person name="Sakamoto Y."/>
            <person name="Steenwyk J.L."/>
            <person name="Rokas A."/>
            <person name="Carro J."/>
            <person name="Camarero S."/>
            <person name="Ferreira P."/>
            <person name="Molpeceres G."/>
            <person name="Ruiz-Duenas F.J."/>
            <person name="Serrano A."/>
            <person name="Henrissat B."/>
            <person name="Drula E."/>
            <person name="Hughes K.W."/>
            <person name="Mata J.L."/>
            <person name="Ishikawa N.K."/>
            <person name="Vargas-Isla R."/>
            <person name="Ushijima S."/>
            <person name="Smith C.A."/>
            <person name="Ahrendt S."/>
            <person name="Andreopoulos W."/>
            <person name="He G."/>
            <person name="Labutti K."/>
            <person name="Lipzen A."/>
            <person name="Ng V."/>
            <person name="Sandor L."/>
            <person name="Barry K."/>
            <person name="Martinez A.T."/>
            <person name="Xiao Y."/>
            <person name="Gibbons J.G."/>
            <person name="Terashima K."/>
            <person name="Hibbett D.S."/>
            <person name="Grigoriev I.V."/>
        </authorList>
    </citation>
    <scope>NUCLEOTIDE SEQUENCE</scope>
    <source>
        <strain evidence="10">TFB7829</strain>
    </source>
</reference>